<dbReference type="EMBL" id="CP036276">
    <property type="protein sequence ID" value="QDU42863.1"/>
    <property type="molecule type" value="Genomic_DNA"/>
</dbReference>
<dbReference type="CDD" id="cd06127">
    <property type="entry name" value="DEDDh"/>
    <property type="match status" value="1"/>
</dbReference>
<gene>
    <name evidence="7" type="primary">polC</name>
    <name evidence="7" type="ORF">Mal52_13320</name>
</gene>
<dbReference type="Pfam" id="PF00929">
    <property type="entry name" value="RNase_T"/>
    <property type="match status" value="1"/>
</dbReference>
<evidence type="ECO:0000256" key="1">
    <source>
        <dbReference type="ARBA" id="ARBA00022722"/>
    </source>
</evidence>
<organism evidence="7 8">
    <name type="scientific">Symmachiella dynata</name>
    <dbReference type="NCBI Taxonomy" id="2527995"/>
    <lineage>
        <taxon>Bacteria</taxon>
        <taxon>Pseudomonadati</taxon>
        <taxon>Planctomycetota</taxon>
        <taxon>Planctomycetia</taxon>
        <taxon>Planctomycetales</taxon>
        <taxon>Planctomycetaceae</taxon>
        <taxon>Symmachiella</taxon>
    </lineage>
</organism>
<evidence type="ECO:0000256" key="3">
    <source>
        <dbReference type="ARBA" id="ARBA00022839"/>
    </source>
</evidence>
<dbReference type="KEGG" id="sdyn:Mal52_13320"/>
<dbReference type="GO" id="GO:0003887">
    <property type="term" value="F:DNA-directed DNA polymerase activity"/>
    <property type="evidence" value="ECO:0007669"/>
    <property type="project" value="UniProtKB-EC"/>
</dbReference>
<feature type="domain" description="Exonuclease" evidence="6">
    <location>
        <begin position="14"/>
        <end position="189"/>
    </location>
</feature>
<dbReference type="InterPro" id="IPR012337">
    <property type="entry name" value="RNaseH-like_sf"/>
</dbReference>
<comment type="subunit">
    <text evidence="5">DNA polymerase III contains a core (composed of alpha, epsilon and theta chains) that associates with a tau subunit. This core dimerizes to form the POLIII' complex. PolIII' associates with the gamma complex (composed of gamma, delta, delta', psi and chi chains) and with the beta chain to form the complete DNA polymerase III complex.</text>
</comment>
<protein>
    <submittedName>
        <fullName evidence="7">DNA polymerase III PolC-type</fullName>
        <ecNumber evidence="7">2.7.7.7</ecNumber>
    </submittedName>
</protein>
<evidence type="ECO:0000256" key="5">
    <source>
        <dbReference type="ARBA" id="ARBA00026073"/>
    </source>
</evidence>
<keyword evidence="1" id="KW-0540">Nuclease</keyword>
<accession>A0A517ZKC6</accession>
<evidence type="ECO:0000256" key="2">
    <source>
        <dbReference type="ARBA" id="ARBA00022801"/>
    </source>
</evidence>
<dbReference type="GO" id="GO:0008408">
    <property type="term" value="F:3'-5' exonuclease activity"/>
    <property type="evidence" value="ECO:0007669"/>
    <property type="project" value="TreeGrafter"/>
</dbReference>
<keyword evidence="2" id="KW-0378">Hydrolase</keyword>
<sequence>MPFPLYETKLAELEVAVFDLETSGLMPSKHRIIQIAVVLFDQGQPTNNANNDWVQLVFPGEEHLPLEDVIVELTGIDTESLRGQPTIDTVLTEFDQLVNERVVSGHNVKRFDLPFIRRAESHTRIDVQSDFYIDTLLLAQKLHPGRPHKLADEGRHYGIDFDEEELHDALADTRLCAQVLAEQIKELADHNVQTFGDMIDWL</sequence>
<dbReference type="AlphaFoldDB" id="A0A517ZKC6"/>
<dbReference type="Gene3D" id="3.30.420.10">
    <property type="entry name" value="Ribonuclease H-like superfamily/Ribonuclease H"/>
    <property type="match status" value="1"/>
</dbReference>
<evidence type="ECO:0000259" key="6">
    <source>
        <dbReference type="SMART" id="SM00479"/>
    </source>
</evidence>
<evidence type="ECO:0000313" key="7">
    <source>
        <dbReference type="EMBL" id="QDU42863.1"/>
    </source>
</evidence>
<keyword evidence="8" id="KW-1185">Reference proteome</keyword>
<name>A0A517ZKC6_9PLAN</name>
<dbReference type="PANTHER" id="PTHR30231">
    <property type="entry name" value="DNA POLYMERASE III SUBUNIT EPSILON"/>
    <property type="match status" value="1"/>
</dbReference>
<dbReference type="InterPro" id="IPR036397">
    <property type="entry name" value="RNaseH_sf"/>
</dbReference>
<dbReference type="InterPro" id="IPR013520">
    <property type="entry name" value="Ribonucl_H"/>
</dbReference>
<dbReference type="SMART" id="SM00479">
    <property type="entry name" value="EXOIII"/>
    <property type="match status" value="1"/>
</dbReference>
<dbReference type="FunFam" id="3.30.420.10:FF:000045">
    <property type="entry name" value="3'-5' exonuclease DinG"/>
    <property type="match status" value="1"/>
</dbReference>
<keyword evidence="7" id="KW-0548">Nucleotidyltransferase</keyword>
<evidence type="ECO:0000313" key="8">
    <source>
        <dbReference type="Proteomes" id="UP000319383"/>
    </source>
</evidence>
<reference evidence="7 8" key="1">
    <citation type="submission" date="2019-02" db="EMBL/GenBank/DDBJ databases">
        <title>Deep-cultivation of Planctomycetes and their phenomic and genomic characterization uncovers novel biology.</title>
        <authorList>
            <person name="Wiegand S."/>
            <person name="Jogler M."/>
            <person name="Boedeker C."/>
            <person name="Pinto D."/>
            <person name="Vollmers J."/>
            <person name="Rivas-Marin E."/>
            <person name="Kohn T."/>
            <person name="Peeters S.H."/>
            <person name="Heuer A."/>
            <person name="Rast P."/>
            <person name="Oberbeckmann S."/>
            <person name="Bunk B."/>
            <person name="Jeske O."/>
            <person name="Meyerdierks A."/>
            <person name="Storesund J.E."/>
            <person name="Kallscheuer N."/>
            <person name="Luecker S."/>
            <person name="Lage O.M."/>
            <person name="Pohl T."/>
            <person name="Merkel B.J."/>
            <person name="Hornburger P."/>
            <person name="Mueller R.-W."/>
            <person name="Bruemmer F."/>
            <person name="Labrenz M."/>
            <person name="Spormann A.M."/>
            <person name="Op den Camp H."/>
            <person name="Overmann J."/>
            <person name="Amann R."/>
            <person name="Jetten M.S.M."/>
            <person name="Mascher T."/>
            <person name="Medema M.H."/>
            <person name="Devos D.P."/>
            <person name="Kaster A.-K."/>
            <person name="Ovreas L."/>
            <person name="Rohde M."/>
            <person name="Galperin M.Y."/>
            <person name="Jogler C."/>
        </authorList>
    </citation>
    <scope>NUCLEOTIDE SEQUENCE [LARGE SCALE GENOMIC DNA]</scope>
    <source>
        <strain evidence="7 8">Mal52</strain>
    </source>
</reference>
<keyword evidence="7" id="KW-0808">Transferase</keyword>
<keyword evidence="3" id="KW-0269">Exonuclease</keyword>
<dbReference type="Proteomes" id="UP000319383">
    <property type="component" value="Chromosome"/>
</dbReference>
<dbReference type="SUPFAM" id="SSF53098">
    <property type="entry name" value="Ribonuclease H-like"/>
    <property type="match status" value="1"/>
</dbReference>
<dbReference type="RefSeq" id="WP_145374866.1">
    <property type="nucleotide sequence ID" value="NZ_CP036276.1"/>
</dbReference>
<dbReference type="GO" id="GO:0003676">
    <property type="term" value="F:nucleic acid binding"/>
    <property type="evidence" value="ECO:0007669"/>
    <property type="project" value="InterPro"/>
</dbReference>
<evidence type="ECO:0000256" key="4">
    <source>
        <dbReference type="ARBA" id="ARBA00025483"/>
    </source>
</evidence>
<dbReference type="EC" id="2.7.7.7" evidence="7"/>
<dbReference type="PANTHER" id="PTHR30231:SF4">
    <property type="entry name" value="PROTEIN NEN2"/>
    <property type="match status" value="1"/>
</dbReference>
<proteinExistence type="predicted"/>
<comment type="function">
    <text evidence="4">DNA polymerase III is a complex, multichain enzyme responsible for most of the replicative synthesis in bacteria. The epsilon subunit contain the editing function and is a proofreading 3'-5' exonuclease.</text>
</comment>